<evidence type="ECO:0000313" key="8">
    <source>
        <dbReference type="RefSeq" id="XP_021844458.1"/>
    </source>
</evidence>
<dbReference type="Proteomes" id="UP000813463">
    <property type="component" value="Chromosome 6"/>
</dbReference>
<dbReference type="GO" id="GO:0005829">
    <property type="term" value="C:cytosol"/>
    <property type="evidence" value="ECO:0000318"/>
    <property type="project" value="GO_Central"/>
</dbReference>
<dbReference type="OrthoDB" id="298012at2759"/>
<dbReference type="GeneID" id="110784328"/>
<dbReference type="SUPFAM" id="SSF52283">
    <property type="entry name" value="Formate/glycerate dehydrogenase catalytic domain-like"/>
    <property type="match status" value="1"/>
</dbReference>
<organism evidence="7 8">
    <name type="scientific">Spinacia oleracea</name>
    <name type="common">Spinach</name>
    <dbReference type="NCBI Taxonomy" id="3562"/>
    <lineage>
        <taxon>Eukaryota</taxon>
        <taxon>Viridiplantae</taxon>
        <taxon>Streptophyta</taxon>
        <taxon>Embryophyta</taxon>
        <taxon>Tracheophyta</taxon>
        <taxon>Spermatophyta</taxon>
        <taxon>Magnoliopsida</taxon>
        <taxon>eudicotyledons</taxon>
        <taxon>Gunneridae</taxon>
        <taxon>Pentapetalae</taxon>
        <taxon>Caryophyllales</taxon>
        <taxon>Chenopodiaceae</taxon>
        <taxon>Chenopodioideae</taxon>
        <taxon>Anserineae</taxon>
        <taxon>Spinacia</taxon>
    </lineage>
</organism>
<protein>
    <submittedName>
        <fullName evidence="8">Glyoxylate/hydroxypyruvate reductase HPR3</fullName>
    </submittedName>
</protein>
<dbReference type="GO" id="GO:0016618">
    <property type="term" value="F:hydroxypyruvate reductase [NAD(P)H] activity"/>
    <property type="evidence" value="ECO:0000318"/>
    <property type="project" value="GO_Central"/>
</dbReference>
<name>A0A9R0I8J0_SPIOL</name>
<dbReference type="AlphaFoldDB" id="A0A9R0I8J0"/>
<keyword evidence="1" id="KW-0521">NADP</keyword>
<dbReference type="PANTHER" id="PTHR10996">
    <property type="entry name" value="2-HYDROXYACID DEHYDROGENASE-RELATED"/>
    <property type="match status" value="1"/>
</dbReference>
<dbReference type="InterPro" id="IPR050223">
    <property type="entry name" value="D-isomer_2-hydroxyacid_DH"/>
</dbReference>
<comment type="similarity">
    <text evidence="4">Belongs to the D-isomer specific 2-hydroxyacid dehydrogenase family.</text>
</comment>
<evidence type="ECO:0000256" key="4">
    <source>
        <dbReference type="RuleBase" id="RU003719"/>
    </source>
</evidence>
<dbReference type="FunFam" id="3.40.50.720:FF:000213">
    <property type="entry name" value="Putative 2-hydroxyacid dehydrogenase"/>
    <property type="match status" value="1"/>
</dbReference>
<evidence type="ECO:0000259" key="5">
    <source>
        <dbReference type="Pfam" id="PF00389"/>
    </source>
</evidence>
<feature type="domain" description="D-isomer specific 2-hydroxyacid dehydrogenase NAD-binding" evidence="6">
    <location>
        <begin position="125"/>
        <end position="298"/>
    </location>
</feature>
<dbReference type="InterPro" id="IPR006139">
    <property type="entry name" value="D-isomer_2_OHA_DH_cat_dom"/>
</dbReference>
<dbReference type="InterPro" id="IPR036291">
    <property type="entry name" value="NAD(P)-bd_dom_sf"/>
</dbReference>
<evidence type="ECO:0000313" key="7">
    <source>
        <dbReference type="Proteomes" id="UP000813463"/>
    </source>
</evidence>
<dbReference type="GO" id="GO:0030267">
    <property type="term" value="F:glyoxylate reductase (NADPH) activity"/>
    <property type="evidence" value="ECO:0000318"/>
    <property type="project" value="GO_Central"/>
</dbReference>
<dbReference type="PANTHER" id="PTHR10996:SF268">
    <property type="entry name" value="GLYOXYLATE_HYDROXYPYRUVATE REDUCTASE HPR3"/>
    <property type="match status" value="1"/>
</dbReference>
<dbReference type="Pfam" id="PF02826">
    <property type="entry name" value="2-Hacid_dh_C"/>
    <property type="match status" value="1"/>
</dbReference>
<evidence type="ECO:0000256" key="1">
    <source>
        <dbReference type="ARBA" id="ARBA00022857"/>
    </source>
</evidence>
<dbReference type="Pfam" id="PF00389">
    <property type="entry name" value="2-Hacid_dh"/>
    <property type="match status" value="1"/>
</dbReference>
<dbReference type="KEGG" id="soe:110784328"/>
<keyword evidence="7" id="KW-1185">Reference proteome</keyword>
<gene>
    <name evidence="8" type="primary">LOC110784328</name>
</gene>
<evidence type="ECO:0000256" key="2">
    <source>
        <dbReference type="ARBA" id="ARBA00023002"/>
    </source>
</evidence>
<dbReference type="InterPro" id="IPR006140">
    <property type="entry name" value="D-isomer_DH_NAD-bd"/>
</dbReference>
<dbReference type="CDD" id="cd12156">
    <property type="entry name" value="HPPR"/>
    <property type="match status" value="1"/>
</dbReference>
<reference evidence="8" key="2">
    <citation type="submission" date="2025-08" db="UniProtKB">
        <authorList>
            <consortium name="RefSeq"/>
        </authorList>
    </citation>
    <scope>IDENTIFICATION</scope>
    <source>
        <tissue evidence="8">Leaf</tissue>
    </source>
</reference>
<keyword evidence="3" id="KW-0520">NAD</keyword>
<dbReference type="RefSeq" id="XP_021844458.1">
    <property type="nucleotide sequence ID" value="XM_021988766.2"/>
</dbReference>
<reference evidence="7" key="1">
    <citation type="journal article" date="2021" name="Nat. Commun.">
        <title>Genomic analyses provide insights into spinach domestication and the genetic basis of agronomic traits.</title>
        <authorList>
            <person name="Cai X."/>
            <person name="Sun X."/>
            <person name="Xu C."/>
            <person name="Sun H."/>
            <person name="Wang X."/>
            <person name="Ge C."/>
            <person name="Zhang Z."/>
            <person name="Wang Q."/>
            <person name="Fei Z."/>
            <person name="Jiao C."/>
            <person name="Wang Q."/>
        </authorList>
    </citation>
    <scope>NUCLEOTIDE SEQUENCE [LARGE SCALE GENOMIC DNA]</scope>
    <source>
        <strain evidence="7">cv. Varoflay</strain>
    </source>
</reference>
<feature type="domain" description="D-isomer specific 2-hydroxyacid dehydrogenase catalytic" evidence="5">
    <location>
        <begin position="62"/>
        <end position="329"/>
    </location>
</feature>
<evidence type="ECO:0000259" key="6">
    <source>
        <dbReference type="Pfam" id="PF02826"/>
    </source>
</evidence>
<dbReference type="GO" id="GO:0051287">
    <property type="term" value="F:NAD binding"/>
    <property type="evidence" value="ECO:0007669"/>
    <property type="project" value="InterPro"/>
</dbReference>
<dbReference type="SUPFAM" id="SSF51735">
    <property type="entry name" value="NAD(P)-binding Rossmann-fold domains"/>
    <property type="match status" value="1"/>
</dbReference>
<sequence>MAENVDEHPQRKPLLVIHRIPSFSSLFHHRLAPTFSLIDPITSAGADRSAALAFLRLHGGSARALLCVGPSPLKKDTLDCLPSLECIVTSCVGVDHIDLSECHRRGISVANVGDAFSDDVADCAVGLLLDVLRKVSAADRFVRAKSWPEQPVFPLGSRIGGKRVGIVGLGSIGSLIAKRLTSFGCIIAYNSRQKKPSVSFPYYDNIHDLALNSDILILCCSLNDQTHHMINKDVLTALGKKGVVINVGRGSLIDEKELVRFLVEGKIGGAGLDVFENEPNVPKELFGLENVVLSPHQAVITPDSFKAAEDISVANLEAFFSNMPLVSPVIWE</sequence>
<dbReference type="Gene3D" id="3.40.50.720">
    <property type="entry name" value="NAD(P)-binding Rossmann-like Domain"/>
    <property type="match status" value="2"/>
</dbReference>
<proteinExistence type="inferred from homology"/>
<keyword evidence="2 4" id="KW-0560">Oxidoreductase</keyword>
<accession>A0A9R0I8J0</accession>
<evidence type="ECO:0000256" key="3">
    <source>
        <dbReference type="ARBA" id="ARBA00023027"/>
    </source>
</evidence>